<reference evidence="2 3" key="1">
    <citation type="journal article" date="2015" name="Genome Announc.">
        <title>Expanding the biotechnology potential of lactobacilli through comparative genomics of 213 strains and associated genera.</title>
        <authorList>
            <person name="Sun Z."/>
            <person name="Harris H.M."/>
            <person name="McCann A."/>
            <person name="Guo C."/>
            <person name="Argimon S."/>
            <person name="Zhang W."/>
            <person name="Yang X."/>
            <person name="Jeffery I.B."/>
            <person name="Cooney J.C."/>
            <person name="Kagawa T.F."/>
            <person name="Liu W."/>
            <person name="Song Y."/>
            <person name="Salvetti E."/>
            <person name="Wrobel A."/>
            <person name="Rasinkangas P."/>
            <person name="Parkhill J."/>
            <person name="Rea M.C."/>
            <person name="O'Sullivan O."/>
            <person name="Ritari J."/>
            <person name="Douillard F.P."/>
            <person name="Paul Ross R."/>
            <person name="Yang R."/>
            <person name="Briner A.E."/>
            <person name="Felis G.E."/>
            <person name="de Vos W.M."/>
            <person name="Barrangou R."/>
            <person name="Klaenhammer T.R."/>
            <person name="Caufield P.W."/>
            <person name="Cui Y."/>
            <person name="Zhang H."/>
            <person name="O'Toole P.W."/>
        </authorList>
    </citation>
    <scope>NUCLEOTIDE SEQUENCE [LARGE SCALE GENOMIC DNA]</scope>
    <source>
        <strain evidence="2 3">DSM 5661</strain>
    </source>
</reference>
<dbReference type="Proteomes" id="UP000051223">
    <property type="component" value="Unassembled WGS sequence"/>
</dbReference>
<dbReference type="EMBL" id="AZGI01000001">
    <property type="protein sequence ID" value="KRM41266.1"/>
    <property type="molecule type" value="Genomic_DNA"/>
</dbReference>
<comment type="caution">
    <text evidence="2">The sequence shown here is derived from an EMBL/GenBank/DDBJ whole genome shotgun (WGS) entry which is preliminary data.</text>
</comment>
<proteinExistence type="predicted"/>
<feature type="coiled-coil region" evidence="1">
    <location>
        <begin position="8"/>
        <end position="35"/>
    </location>
</feature>
<evidence type="ECO:0000313" key="2">
    <source>
        <dbReference type="EMBL" id="KRM41266.1"/>
    </source>
</evidence>
<dbReference type="OrthoDB" id="2318149at2"/>
<evidence type="ECO:0000313" key="3">
    <source>
        <dbReference type="Proteomes" id="UP000051223"/>
    </source>
</evidence>
<protein>
    <submittedName>
        <fullName evidence="2">Uncharacterized protein</fullName>
    </submittedName>
</protein>
<keyword evidence="1" id="KW-0175">Coiled coil</keyword>
<dbReference type="RefSeq" id="WP_025080278.1">
    <property type="nucleotide sequence ID" value="NZ_AZGI01000001.1"/>
</dbReference>
<gene>
    <name evidence="2" type="ORF">FC39_GL001074</name>
</gene>
<dbReference type="AlphaFoldDB" id="A0A0R1YG43"/>
<dbReference type="STRING" id="1423754.FC39_GL001074"/>
<organism evidence="2 3">
    <name type="scientific">Lactobacillus hamsteri DSM 5661 = JCM 6256</name>
    <dbReference type="NCBI Taxonomy" id="1423754"/>
    <lineage>
        <taxon>Bacteria</taxon>
        <taxon>Bacillati</taxon>
        <taxon>Bacillota</taxon>
        <taxon>Bacilli</taxon>
        <taxon>Lactobacillales</taxon>
        <taxon>Lactobacillaceae</taxon>
        <taxon>Lactobacillus</taxon>
    </lineage>
</organism>
<dbReference type="eggNOG" id="ENOG5031424">
    <property type="taxonomic scope" value="Bacteria"/>
</dbReference>
<accession>A0A0R1YG43</accession>
<name>A0A0R1YG43_9LACO</name>
<dbReference type="PATRIC" id="fig|1423754.3.peg.1105"/>
<keyword evidence="3" id="KW-1185">Reference proteome</keyword>
<sequence length="101" mass="11847">MKYIDFEKQVAAFENDRYEARLDRAKRNVEDYMHKNRVHVFDKKKKKEVAAVHGSARSVVFQDLGLPTKLGEMINAYAYTPIQERMADEISDSDEKHNIEK</sequence>
<evidence type="ECO:0000256" key="1">
    <source>
        <dbReference type="SAM" id="Coils"/>
    </source>
</evidence>